<keyword evidence="2" id="KW-1133">Transmembrane helix</keyword>
<sequence length="339" mass="38077">MAMFVNQLQQSPLLKPNHDKPKTSLPNRANVKVSATSNSTTSQQLISSGVVRPVPPKDASSVLTSEGFRLLDVRPEWERERAYVKGSMHVPLFVEDTDMGPVTLLKKWVHFGYIGLWTGQCLTTINDGFLEQVEAEVPNKDEKLLVACGEGLRSMIAVRMLHNGGYKNLGWLGGGFNRTGDTDFTDVRGTTKLQYATIGGVSYYFLQVLFFLQVLVAVRDLWKRQTSLVGAAENRKDVLDALLEAGLRHACGEGESNGWSAVHAAAAAAKEDRKDVMEKLFEREEVWRRGFGRRGIERGGRRCMWMQGDVTRRPMARRRSHGVWGATGRNERRESREKR</sequence>
<dbReference type="Proteomes" id="UP001180020">
    <property type="component" value="Unassembled WGS sequence"/>
</dbReference>
<dbReference type="InterPro" id="IPR036873">
    <property type="entry name" value="Rhodanese-like_dom_sf"/>
</dbReference>
<feature type="domain" description="Rhodanese" evidence="3">
    <location>
        <begin position="64"/>
        <end position="188"/>
    </location>
</feature>
<dbReference type="SMART" id="SM00450">
    <property type="entry name" value="RHOD"/>
    <property type="match status" value="1"/>
</dbReference>
<dbReference type="InterPro" id="IPR044614">
    <property type="entry name" value="STR10"/>
</dbReference>
<organism evidence="4 5">
    <name type="scientific">Acorus calamus</name>
    <name type="common">Sweet flag</name>
    <dbReference type="NCBI Taxonomy" id="4465"/>
    <lineage>
        <taxon>Eukaryota</taxon>
        <taxon>Viridiplantae</taxon>
        <taxon>Streptophyta</taxon>
        <taxon>Embryophyta</taxon>
        <taxon>Tracheophyta</taxon>
        <taxon>Spermatophyta</taxon>
        <taxon>Magnoliopsida</taxon>
        <taxon>Liliopsida</taxon>
        <taxon>Acoraceae</taxon>
        <taxon>Acorus</taxon>
    </lineage>
</organism>
<dbReference type="PANTHER" id="PTHR45510:SF1">
    <property type="entry name" value="RHODANESE-LIKE DOMAIN-CONTAINING PROTEIN 10"/>
    <property type="match status" value="1"/>
</dbReference>
<keyword evidence="2" id="KW-0812">Transmembrane</keyword>
<evidence type="ECO:0000313" key="5">
    <source>
        <dbReference type="Proteomes" id="UP001180020"/>
    </source>
</evidence>
<dbReference type="InterPro" id="IPR001763">
    <property type="entry name" value="Rhodanese-like_dom"/>
</dbReference>
<evidence type="ECO:0000313" key="4">
    <source>
        <dbReference type="EMBL" id="KAK1283327.1"/>
    </source>
</evidence>
<reference evidence="4" key="1">
    <citation type="journal article" date="2023" name="Nat. Commun.">
        <title>Diploid and tetraploid genomes of Acorus and the evolution of monocots.</title>
        <authorList>
            <person name="Ma L."/>
            <person name="Liu K.W."/>
            <person name="Li Z."/>
            <person name="Hsiao Y.Y."/>
            <person name="Qi Y."/>
            <person name="Fu T."/>
            <person name="Tang G.D."/>
            <person name="Zhang D."/>
            <person name="Sun W.H."/>
            <person name="Liu D.K."/>
            <person name="Li Y."/>
            <person name="Chen G.Z."/>
            <person name="Liu X.D."/>
            <person name="Liao X.Y."/>
            <person name="Jiang Y.T."/>
            <person name="Yu X."/>
            <person name="Hao Y."/>
            <person name="Huang J."/>
            <person name="Zhao X.W."/>
            <person name="Ke S."/>
            <person name="Chen Y.Y."/>
            <person name="Wu W.L."/>
            <person name="Hsu J.L."/>
            <person name="Lin Y.F."/>
            <person name="Huang M.D."/>
            <person name="Li C.Y."/>
            <person name="Huang L."/>
            <person name="Wang Z.W."/>
            <person name="Zhao X."/>
            <person name="Zhong W.Y."/>
            <person name="Peng D.H."/>
            <person name="Ahmad S."/>
            <person name="Lan S."/>
            <person name="Zhang J.S."/>
            <person name="Tsai W.C."/>
            <person name="Van de Peer Y."/>
            <person name="Liu Z.J."/>
        </authorList>
    </citation>
    <scope>NUCLEOTIDE SEQUENCE</scope>
    <source>
        <strain evidence="4">CP</strain>
    </source>
</reference>
<dbReference type="Gene3D" id="3.40.250.10">
    <property type="entry name" value="Rhodanese-like domain"/>
    <property type="match status" value="1"/>
</dbReference>
<feature type="transmembrane region" description="Helical" evidence="2">
    <location>
        <begin position="201"/>
        <end position="218"/>
    </location>
</feature>
<dbReference type="SUPFAM" id="SSF52821">
    <property type="entry name" value="Rhodanese/Cell cycle control phosphatase"/>
    <property type="match status" value="1"/>
</dbReference>
<dbReference type="PROSITE" id="PS50206">
    <property type="entry name" value="RHODANESE_3"/>
    <property type="match status" value="1"/>
</dbReference>
<feature type="compositionally biased region" description="Basic and acidic residues" evidence="1">
    <location>
        <begin position="329"/>
        <end position="339"/>
    </location>
</feature>
<dbReference type="EMBL" id="JAUJYO010000021">
    <property type="protein sequence ID" value="KAK1283327.1"/>
    <property type="molecule type" value="Genomic_DNA"/>
</dbReference>
<dbReference type="GO" id="GO:0009507">
    <property type="term" value="C:chloroplast"/>
    <property type="evidence" value="ECO:0007669"/>
    <property type="project" value="TreeGrafter"/>
</dbReference>
<dbReference type="PANTHER" id="PTHR45510">
    <property type="entry name" value="RHODANESE-LIKE DOMAIN-CONTAINING PROTEIN 10"/>
    <property type="match status" value="1"/>
</dbReference>
<keyword evidence="2" id="KW-0472">Membrane</keyword>
<dbReference type="AlphaFoldDB" id="A0AAV9C4E0"/>
<evidence type="ECO:0000259" key="3">
    <source>
        <dbReference type="PROSITE" id="PS50206"/>
    </source>
</evidence>
<dbReference type="CDD" id="cd00158">
    <property type="entry name" value="RHOD"/>
    <property type="match status" value="1"/>
</dbReference>
<dbReference type="Pfam" id="PF00581">
    <property type="entry name" value="Rhodanese"/>
    <property type="match status" value="1"/>
</dbReference>
<evidence type="ECO:0000256" key="1">
    <source>
        <dbReference type="SAM" id="MobiDB-lite"/>
    </source>
</evidence>
<feature type="region of interest" description="Disordered" evidence="1">
    <location>
        <begin position="1"/>
        <end position="52"/>
    </location>
</feature>
<reference evidence="4" key="2">
    <citation type="submission" date="2023-06" db="EMBL/GenBank/DDBJ databases">
        <authorList>
            <person name="Ma L."/>
            <person name="Liu K.-W."/>
            <person name="Li Z."/>
            <person name="Hsiao Y.-Y."/>
            <person name="Qi Y."/>
            <person name="Fu T."/>
            <person name="Tang G."/>
            <person name="Zhang D."/>
            <person name="Sun W.-H."/>
            <person name="Liu D.-K."/>
            <person name="Li Y."/>
            <person name="Chen G.-Z."/>
            <person name="Liu X.-D."/>
            <person name="Liao X.-Y."/>
            <person name="Jiang Y.-T."/>
            <person name="Yu X."/>
            <person name="Hao Y."/>
            <person name="Huang J."/>
            <person name="Zhao X.-W."/>
            <person name="Ke S."/>
            <person name="Chen Y.-Y."/>
            <person name="Wu W.-L."/>
            <person name="Hsu J.-L."/>
            <person name="Lin Y.-F."/>
            <person name="Huang M.-D."/>
            <person name="Li C.-Y."/>
            <person name="Huang L."/>
            <person name="Wang Z.-W."/>
            <person name="Zhao X."/>
            <person name="Zhong W.-Y."/>
            <person name="Peng D.-H."/>
            <person name="Ahmad S."/>
            <person name="Lan S."/>
            <person name="Zhang J.-S."/>
            <person name="Tsai W.-C."/>
            <person name="Van De Peer Y."/>
            <person name="Liu Z.-J."/>
        </authorList>
    </citation>
    <scope>NUCLEOTIDE SEQUENCE</scope>
    <source>
        <strain evidence="4">CP</strain>
        <tissue evidence="4">Leaves</tissue>
    </source>
</reference>
<keyword evidence="5" id="KW-1185">Reference proteome</keyword>
<evidence type="ECO:0000256" key="2">
    <source>
        <dbReference type="SAM" id="Phobius"/>
    </source>
</evidence>
<feature type="region of interest" description="Disordered" evidence="1">
    <location>
        <begin position="316"/>
        <end position="339"/>
    </location>
</feature>
<feature type="compositionally biased region" description="Polar residues" evidence="1">
    <location>
        <begin position="33"/>
        <end position="47"/>
    </location>
</feature>
<protein>
    <submittedName>
        <fullName evidence="4">Rhodanese-like domain-containing protein 10</fullName>
    </submittedName>
</protein>
<gene>
    <name evidence="4" type="primary">STR10</name>
    <name evidence="4" type="ORF">QJS10_CPB21g01256</name>
</gene>
<accession>A0AAV9C4E0</accession>
<name>A0AAV9C4E0_ACOCL</name>
<feature type="compositionally biased region" description="Polar residues" evidence="1">
    <location>
        <begin position="1"/>
        <end position="12"/>
    </location>
</feature>
<proteinExistence type="predicted"/>
<dbReference type="FunFam" id="3.40.250.10:FF:000047">
    <property type="entry name" value="Rhodanese-like domain-containing protein 10"/>
    <property type="match status" value="1"/>
</dbReference>
<comment type="caution">
    <text evidence="4">The sequence shown here is derived from an EMBL/GenBank/DDBJ whole genome shotgun (WGS) entry which is preliminary data.</text>
</comment>